<name>A0A1S4F2B4_AEDAE</name>
<accession>A0A1S4F2B4</accession>
<evidence type="ECO:0000313" key="6">
    <source>
        <dbReference type="EnsemblMetazoa" id="AAEL002632-PA"/>
    </source>
</evidence>
<keyword evidence="2" id="KW-0378">Hydrolase</keyword>
<dbReference type="GO" id="GO:0004252">
    <property type="term" value="F:serine-type endopeptidase activity"/>
    <property type="evidence" value="ECO:0007669"/>
    <property type="project" value="InterPro"/>
</dbReference>
<dbReference type="AlphaFoldDB" id="A0A1S4F2B4"/>
<dbReference type="InterPro" id="IPR001254">
    <property type="entry name" value="Trypsin_dom"/>
</dbReference>
<proteinExistence type="inferred from homology"/>
<keyword evidence="7" id="KW-1185">Reference proteome</keyword>
<dbReference type="OrthoDB" id="7761219at2759"/>
<dbReference type="PANTHER" id="PTHR24276">
    <property type="entry name" value="POLYSERASE-RELATED"/>
    <property type="match status" value="1"/>
</dbReference>
<gene>
    <name evidence="6" type="primary">5575330</name>
</gene>
<protein>
    <submittedName>
        <fullName evidence="6">Proacrosin, putative</fullName>
    </submittedName>
</protein>
<keyword evidence="1" id="KW-0645">Protease</keyword>
<dbReference type="Pfam" id="PF00089">
    <property type="entry name" value="Trypsin"/>
    <property type="match status" value="1"/>
</dbReference>
<evidence type="ECO:0000256" key="3">
    <source>
        <dbReference type="ARBA" id="ARBA00022825"/>
    </source>
</evidence>
<evidence type="ECO:0000313" key="7">
    <source>
        <dbReference type="Proteomes" id="UP000008820"/>
    </source>
</evidence>
<dbReference type="InterPro" id="IPR009003">
    <property type="entry name" value="Peptidase_S1_PA"/>
</dbReference>
<dbReference type="GO" id="GO:0006508">
    <property type="term" value="P:proteolysis"/>
    <property type="evidence" value="ECO:0007669"/>
    <property type="project" value="UniProtKB-KW"/>
</dbReference>
<dbReference type="SMART" id="SM00020">
    <property type="entry name" value="Tryp_SPc"/>
    <property type="match status" value="1"/>
</dbReference>
<dbReference type="EnsemblMetazoa" id="AAEL002632-RA">
    <property type="protein sequence ID" value="AAEL002632-PA"/>
    <property type="gene ID" value="AAEL002632"/>
</dbReference>
<keyword evidence="3" id="KW-0720">Serine protease</keyword>
<evidence type="ECO:0000256" key="5">
    <source>
        <dbReference type="ARBA" id="ARBA00024195"/>
    </source>
</evidence>
<dbReference type="InterPro" id="IPR043504">
    <property type="entry name" value="Peptidase_S1_PA_chymotrypsin"/>
</dbReference>
<evidence type="ECO:0000256" key="1">
    <source>
        <dbReference type="ARBA" id="ARBA00022670"/>
    </source>
</evidence>
<dbReference type="SUPFAM" id="SSF50494">
    <property type="entry name" value="Trypsin-like serine proteases"/>
    <property type="match status" value="1"/>
</dbReference>
<comment type="similarity">
    <text evidence="5">Belongs to the peptidase S1 family. CLIP subfamily.</text>
</comment>
<reference evidence="6 7" key="1">
    <citation type="submission" date="2017-06" db="EMBL/GenBank/DDBJ databases">
        <title>Aedes aegypti genome working group (AGWG) sequencing and assembly.</title>
        <authorList>
            <consortium name="Aedes aegypti Genome Working Group (AGWG)"/>
            <person name="Matthews B.J."/>
        </authorList>
    </citation>
    <scope>NUCLEOTIDE SEQUENCE [LARGE SCALE GENOMIC DNA]</scope>
    <source>
        <strain evidence="6 7">LVP_AGWG</strain>
    </source>
</reference>
<dbReference type="InterPro" id="IPR050430">
    <property type="entry name" value="Peptidase_S1"/>
</dbReference>
<keyword evidence="4" id="KW-1015">Disulfide bond</keyword>
<sequence>MSRAGRNFDVSRLSFPQVITVVLLVITWECDAQDNLKCTRGVCVPSYLCAKGSNNVKTDGEQLLDLRVQENECPDDMVCCGVDDGSAGNYDLLSDDRCDGECVKESDCRSGTEVINLRLRSDACGFGEVCCKNHSRVEVDQHEDCQGKCVSQNECSDHDADPTLINLRFGNSGCPANQMCCKNVKTTKSCGGLCMPRAKCAKAGMNFKTDDDRCPSQLVCCEKSTPSNHDEMVKCEGKCLQAAQCPASAVESINLRLSNGCSFNEVCCITAQTQNCDGTCTTMDQCADDSENYTSINLRLMSYDCPFDQICCKKLKQMEPLTPACDGTCVAVHQCPELNTWKSSINLRLSENNCPVKTICCKSPSVGKCDGTCVSQAECSDSMQLDLRFSTSCPFNKICCQKIKQVTPTPNVQDCNGTCVSSTVCPGLSDTTGINLRFADGSCPRNMICCPLSSNDLKNLTSDSVCKDTCLPRNQCSDLSLSLKTSCPNNQVCCKVPRLPTSCDGTCVTNDQCLDYPSINLRLSDASECPKNQICCKNPRNPQPSCKGQCVPLGKCPKDSSKLGAVDLRLNSEVCPSGTECCPDDQTCDGKCVGKDQCDDTFNIQRFNIRPKSCPMNQVCCRKLKNLQVSEPCDGNCVPVGTCSTGLVSTSEQCSAHQVCCRALSQANIPAIQPPNVCDGSCVPGWQCASSDVDLRVDNGICPANKVCCKTQRSPCPGQCVLQENCDDVGINLRFMSDSCAKNLVCCRNVKQQTCSGQCVPANQCSQENPEKSFLDLRFANDGCSNNKVCCTIPIKFQNPTLGFEIPPPPTTPTDARCTLDPQSKDNVLKKSDVKWLVNIWKRQEILGMTRRQFTCTGTLLKSDLVLTTADCVKDMMPENMFVRIDDFNLKPLATLSPRREFKVTKITLHPDYSSTDRTANLAVLQLAKNATRASSICFPDQSPLAPEDLCFLIGWNSLSIADGTIPYATPDKLPVSALTTSANCEEGFICSEGQRKQSSQGQCADAFQGSPVICFIGNSSSWAQFGLVAAGNEKCNDANVPRSFVSIVAYESWIREQIAPSFLQIETPTDPKRMYLPPVV</sequence>
<dbReference type="Proteomes" id="UP000008820">
    <property type="component" value="Chromosome 3"/>
</dbReference>
<dbReference type="InParanoid" id="A0A1S4F2B4"/>
<evidence type="ECO:0000256" key="2">
    <source>
        <dbReference type="ARBA" id="ARBA00022801"/>
    </source>
</evidence>
<evidence type="ECO:0000256" key="4">
    <source>
        <dbReference type="ARBA" id="ARBA00023157"/>
    </source>
</evidence>
<dbReference type="PROSITE" id="PS50240">
    <property type="entry name" value="TRYPSIN_DOM"/>
    <property type="match status" value="1"/>
</dbReference>
<organism evidence="6 7">
    <name type="scientific">Aedes aegypti</name>
    <name type="common">Yellowfever mosquito</name>
    <name type="synonym">Culex aegypti</name>
    <dbReference type="NCBI Taxonomy" id="7159"/>
    <lineage>
        <taxon>Eukaryota</taxon>
        <taxon>Metazoa</taxon>
        <taxon>Ecdysozoa</taxon>
        <taxon>Arthropoda</taxon>
        <taxon>Hexapoda</taxon>
        <taxon>Insecta</taxon>
        <taxon>Pterygota</taxon>
        <taxon>Neoptera</taxon>
        <taxon>Endopterygota</taxon>
        <taxon>Diptera</taxon>
        <taxon>Nematocera</taxon>
        <taxon>Culicoidea</taxon>
        <taxon>Culicidae</taxon>
        <taxon>Culicinae</taxon>
        <taxon>Aedini</taxon>
        <taxon>Aedes</taxon>
        <taxon>Stegomyia</taxon>
    </lineage>
</organism>
<dbReference type="Gene3D" id="2.40.10.10">
    <property type="entry name" value="Trypsin-like serine proteases"/>
    <property type="match status" value="1"/>
</dbReference>
<dbReference type="Pfam" id="PF18322">
    <property type="entry name" value="CLIP_1"/>
    <property type="match status" value="1"/>
</dbReference>
<dbReference type="PANTHER" id="PTHR24276:SF98">
    <property type="entry name" value="FI18310P1-RELATED"/>
    <property type="match status" value="1"/>
</dbReference>
<reference evidence="6" key="2">
    <citation type="submission" date="2020-05" db="UniProtKB">
        <authorList>
            <consortium name="EnsemblMetazoa"/>
        </authorList>
    </citation>
    <scope>IDENTIFICATION</scope>
    <source>
        <strain evidence="6">LVP_AGWG</strain>
    </source>
</reference>
<dbReference type="InterPro" id="IPR041515">
    <property type="entry name" value="PPAF-2-like_Clip"/>
</dbReference>
<dbReference type="VEuPathDB" id="VectorBase:AAEL002632"/>